<name>A0A6M0JYM0_9GAMM</name>
<dbReference type="InterPro" id="IPR001867">
    <property type="entry name" value="OmpR/PhoB-type_DNA-bd"/>
</dbReference>
<dbReference type="GO" id="GO:0006355">
    <property type="term" value="P:regulation of DNA-templated transcription"/>
    <property type="evidence" value="ECO:0007669"/>
    <property type="project" value="InterPro"/>
</dbReference>
<dbReference type="SMART" id="SM00862">
    <property type="entry name" value="Trans_reg_C"/>
    <property type="match status" value="1"/>
</dbReference>
<dbReference type="CDD" id="cd00383">
    <property type="entry name" value="trans_reg_C"/>
    <property type="match status" value="1"/>
</dbReference>
<dbReference type="InterPro" id="IPR039420">
    <property type="entry name" value="WalR-like"/>
</dbReference>
<evidence type="ECO:0000256" key="7">
    <source>
        <dbReference type="PROSITE-ProRule" id="PRU01091"/>
    </source>
</evidence>
<dbReference type="SMART" id="SM00448">
    <property type="entry name" value="REC"/>
    <property type="match status" value="1"/>
</dbReference>
<dbReference type="FunFam" id="3.40.50.2300:FF:000002">
    <property type="entry name" value="DNA-binding response regulator PhoP"/>
    <property type="match status" value="1"/>
</dbReference>
<keyword evidence="1 6" id="KW-0597">Phosphoprotein</keyword>
<keyword evidence="4 7" id="KW-0238">DNA-binding</keyword>
<dbReference type="InterPro" id="IPR016032">
    <property type="entry name" value="Sig_transdc_resp-reg_C-effctor"/>
</dbReference>
<proteinExistence type="predicted"/>
<dbReference type="InterPro" id="IPR011006">
    <property type="entry name" value="CheY-like_superfamily"/>
</dbReference>
<feature type="DNA-binding region" description="OmpR/PhoB-type" evidence="7">
    <location>
        <begin position="124"/>
        <end position="218"/>
    </location>
</feature>
<dbReference type="GO" id="GO:0032993">
    <property type="term" value="C:protein-DNA complex"/>
    <property type="evidence" value="ECO:0007669"/>
    <property type="project" value="TreeGrafter"/>
</dbReference>
<accession>A0A6M0JYM0</accession>
<dbReference type="Gene3D" id="6.10.250.690">
    <property type="match status" value="1"/>
</dbReference>
<feature type="modified residue" description="4-aspartylphosphate" evidence="6">
    <location>
        <position position="51"/>
    </location>
</feature>
<dbReference type="SUPFAM" id="SSF52172">
    <property type="entry name" value="CheY-like"/>
    <property type="match status" value="1"/>
</dbReference>
<dbReference type="Proteomes" id="UP000483379">
    <property type="component" value="Unassembled WGS sequence"/>
</dbReference>
<evidence type="ECO:0000256" key="5">
    <source>
        <dbReference type="ARBA" id="ARBA00023163"/>
    </source>
</evidence>
<evidence type="ECO:0000256" key="3">
    <source>
        <dbReference type="ARBA" id="ARBA00023015"/>
    </source>
</evidence>
<dbReference type="AlphaFoldDB" id="A0A6M0JYM0"/>
<keyword evidence="5" id="KW-0804">Transcription</keyword>
<evidence type="ECO:0000259" key="9">
    <source>
        <dbReference type="PROSITE" id="PS51755"/>
    </source>
</evidence>
<gene>
    <name evidence="10" type="ORF">G3446_09825</name>
</gene>
<organism evidence="10 11">
    <name type="scientific">Thiorhodococcus minor</name>
    <dbReference type="NCBI Taxonomy" id="57489"/>
    <lineage>
        <taxon>Bacteria</taxon>
        <taxon>Pseudomonadati</taxon>
        <taxon>Pseudomonadota</taxon>
        <taxon>Gammaproteobacteria</taxon>
        <taxon>Chromatiales</taxon>
        <taxon>Chromatiaceae</taxon>
        <taxon>Thiorhodococcus</taxon>
    </lineage>
</organism>
<evidence type="ECO:0000256" key="2">
    <source>
        <dbReference type="ARBA" id="ARBA00023012"/>
    </source>
</evidence>
<dbReference type="RefSeq" id="WP_164452656.1">
    <property type="nucleotide sequence ID" value="NZ_JAAIJQ010000023.1"/>
</dbReference>
<feature type="domain" description="OmpR/PhoB-type" evidence="9">
    <location>
        <begin position="124"/>
        <end position="218"/>
    </location>
</feature>
<evidence type="ECO:0000313" key="10">
    <source>
        <dbReference type="EMBL" id="NEV62184.1"/>
    </source>
</evidence>
<keyword evidence="11" id="KW-1185">Reference proteome</keyword>
<dbReference type="SUPFAM" id="SSF46894">
    <property type="entry name" value="C-terminal effector domain of the bipartite response regulators"/>
    <property type="match status" value="1"/>
</dbReference>
<keyword evidence="2" id="KW-0902">Two-component regulatory system</keyword>
<dbReference type="GO" id="GO:0005829">
    <property type="term" value="C:cytosol"/>
    <property type="evidence" value="ECO:0007669"/>
    <property type="project" value="TreeGrafter"/>
</dbReference>
<comment type="caution">
    <text evidence="10">The sequence shown here is derived from an EMBL/GenBank/DDBJ whole genome shotgun (WGS) entry which is preliminary data.</text>
</comment>
<dbReference type="GO" id="GO:0000156">
    <property type="term" value="F:phosphorelay response regulator activity"/>
    <property type="evidence" value="ECO:0007669"/>
    <property type="project" value="TreeGrafter"/>
</dbReference>
<keyword evidence="3" id="KW-0805">Transcription regulation</keyword>
<sequence length="222" mass="23916">MRILIVEDDPLLGPALKTGLAQDGYAADWVGTAALAEHALRVEHFDVAILDLGLPGRDGLALLRDLRAKGLELPVLILTARDTVADKVAGLDAGADDYLAKPFDLDELTARIRALSRRSCGHAAAILRAGALELDTRNHRVTLAGSVLELSPKEYGLLETLIAQADHVVPRTRLLAASYGWEDGLESNAMEVHIHNLRAKLGKARILTVRGVGYKLISEPSQ</sequence>
<dbReference type="PROSITE" id="PS51755">
    <property type="entry name" value="OMPR_PHOB"/>
    <property type="match status" value="1"/>
</dbReference>
<evidence type="ECO:0000259" key="8">
    <source>
        <dbReference type="PROSITE" id="PS50110"/>
    </source>
</evidence>
<dbReference type="PANTHER" id="PTHR48111:SF67">
    <property type="entry name" value="TRANSCRIPTIONAL REGULATORY PROTEIN TCTD"/>
    <property type="match status" value="1"/>
</dbReference>
<evidence type="ECO:0000256" key="4">
    <source>
        <dbReference type="ARBA" id="ARBA00023125"/>
    </source>
</evidence>
<dbReference type="PROSITE" id="PS50110">
    <property type="entry name" value="RESPONSE_REGULATORY"/>
    <property type="match status" value="1"/>
</dbReference>
<dbReference type="CDD" id="cd17624">
    <property type="entry name" value="REC_OmpR_PmrA-like"/>
    <property type="match status" value="1"/>
</dbReference>
<dbReference type="EMBL" id="JAAIJQ010000023">
    <property type="protein sequence ID" value="NEV62184.1"/>
    <property type="molecule type" value="Genomic_DNA"/>
</dbReference>
<dbReference type="PANTHER" id="PTHR48111">
    <property type="entry name" value="REGULATOR OF RPOS"/>
    <property type="match status" value="1"/>
</dbReference>
<dbReference type="Pfam" id="PF00072">
    <property type="entry name" value="Response_reg"/>
    <property type="match status" value="1"/>
</dbReference>
<reference evidence="10 11" key="1">
    <citation type="submission" date="2020-02" db="EMBL/GenBank/DDBJ databases">
        <title>Genome sequences of Thiorhodococcus mannitoliphagus and Thiorhodococcus minor, purple sulfur photosynthetic bacteria in the gammaproteobacterial family, Chromatiaceae.</title>
        <authorList>
            <person name="Aviles F.A."/>
            <person name="Meyer T.E."/>
            <person name="Kyndt J.A."/>
        </authorList>
    </citation>
    <scope>NUCLEOTIDE SEQUENCE [LARGE SCALE GENOMIC DNA]</scope>
    <source>
        <strain evidence="10 11">DSM 11518</strain>
    </source>
</reference>
<protein>
    <submittedName>
        <fullName evidence="10">Response regulator</fullName>
    </submittedName>
</protein>
<evidence type="ECO:0000256" key="1">
    <source>
        <dbReference type="ARBA" id="ARBA00022553"/>
    </source>
</evidence>
<dbReference type="Pfam" id="PF00486">
    <property type="entry name" value="Trans_reg_C"/>
    <property type="match status" value="1"/>
</dbReference>
<dbReference type="GO" id="GO:0000976">
    <property type="term" value="F:transcription cis-regulatory region binding"/>
    <property type="evidence" value="ECO:0007669"/>
    <property type="project" value="TreeGrafter"/>
</dbReference>
<dbReference type="Gene3D" id="1.10.10.10">
    <property type="entry name" value="Winged helix-like DNA-binding domain superfamily/Winged helix DNA-binding domain"/>
    <property type="match status" value="1"/>
</dbReference>
<evidence type="ECO:0000256" key="6">
    <source>
        <dbReference type="PROSITE-ProRule" id="PRU00169"/>
    </source>
</evidence>
<dbReference type="InterPro" id="IPR036388">
    <property type="entry name" value="WH-like_DNA-bd_sf"/>
</dbReference>
<dbReference type="InterPro" id="IPR001789">
    <property type="entry name" value="Sig_transdc_resp-reg_receiver"/>
</dbReference>
<dbReference type="Gene3D" id="3.40.50.2300">
    <property type="match status" value="1"/>
</dbReference>
<evidence type="ECO:0000313" key="11">
    <source>
        <dbReference type="Proteomes" id="UP000483379"/>
    </source>
</evidence>
<feature type="domain" description="Response regulatory" evidence="8">
    <location>
        <begin position="2"/>
        <end position="116"/>
    </location>
</feature>